<dbReference type="InterPro" id="IPR036940">
    <property type="entry name" value="PI3/4_kinase_cat_sf"/>
</dbReference>
<feature type="domain" description="FAT" evidence="14">
    <location>
        <begin position="1407"/>
        <end position="1730"/>
    </location>
</feature>
<feature type="compositionally biased region" description="Basic and acidic residues" evidence="12">
    <location>
        <begin position="80"/>
        <end position="92"/>
    </location>
</feature>
<dbReference type="PROSITE" id="PS51190">
    <property type="entry name" value="FATC"/>
    <property type="match status" value="1"/>
</dbReference>
<evidence type="ECO:0000256" key="12">
    <source>
        <dbReference type="SAM" id="MobiDB-lite"/>
    </source>
</evidence>
<feature type="coiled-coil region" evidence="11">
    <location>
        <begin position="3030"/>
        <end position="3064"/>
    </location>
</feature>
<dbReference type="InterPro" id="IPR039414">
    <property type="entry name" value="SMG1_PIKKc"/>
</dbReference>
<evidence type="ECO:0000256" key="6">
    <source>
        <dbReference type="ARBA" id="ARBA00022777"/>
    </source>
</evidence>
<feature type="coiled-coil region" evidence="11">
    <location>
        <begin position="2453"/>
        <end position="2480"/>
    </location>
</feature>
<sequence length="3386" mass="389314">MISNNTTYKIKSSKSYRDVPETEAANSDESLDHDLNDKYSNYSRERGYRTTGSNRTRTRSTEFRSSRPNQAGSRSNFRGRRGEGSRRDRDFSDGYYGGRKYENNRNDNSGGSRGGKFYDPEKKCDIKLNLPEDTRISKLLRKLNIETNQDNSLQISKKLLEVLLLPDNSAYVRKAFHILSESMYEILHVSPGLLAKQQVARALGRMGYIMGQESDFERYINWIFSKMSGSYEEMQILLMQSFKETLAIEMKKPILEEHMEFLINNLVTVLEVTENSEVFKTIFEVLVTVVNMYPNEFHQQFRDTTDLLFGWHVDHTQSLSNIEFISKNMQKLSYHFKCYIDFSVTLIENFLEDINNYSADLQFTPENIDHVTVLILALNTVLKCLDVNFHPNNNKFVTTDFVTTCLNSIIKTVTEALDGFLPENLVIAANDCIAQLLTYLETKPQSLSNLIYKLLDMELNLINDFNDSAVISMLLFIAKVIKELSANLPTEMIEKLIGPNSGIVKLRLSPYRDIQNSVICIYQALLNLKNVSLLQEAYRYVLGDFERLYIELVPTYQPIIKDTPFMGPLDEEILKQPSLTVMFLLRCLSQLANASSIIVMWALKPSILELVGVNFRPQDQILAQKHPYIQYSLLYLLFSHCKCYNHFISNSTLVTSKPEPNRFTLTEGLNINDVPSTSPNSGNFAIILDTLYNCLKIETSTEVALLLLQWLHDILVKSESYLEAFYLNEKFMIVTEVLVKCGYHFNRQVILAVCDNVEKLLLNKQLAWSNTFLTKVSDLCKLHMNTNDDAIRDRYSKLSANIPWDIAIVELNKVNTVTCQNPKSFNCKDFNSYMVYMAQNWHLNGSVGGEISHEQFKAFMGLLLNKTEDIPAGVLEEIFTTCWTQDCDSPINMELFYDLAIASRHVLTSWCTLEAAQFCVDCKLRTPLGKPNETFTKIESALNQLGNDLVTKTRNSSKNHVFRVRLLLQFIEHLEKSIYNAYEGCAFAMPQPTKSVRSFFIANTNTCNEWLSRIRMVVMHIALHSGESSIALKHGQSMLNDLVVNAKANSPEFEKVAMFVTLALLNLKESEALYGLYTWCKCHTGKRYLWIKFAGDQAAKRYEMAVEGYKQVLEDAQNDKKDKKLEQDVWNFIQDQIVVCYKELNNWKDLFAWHETYDSSGNVDNGRKYWFNTTDWECNKSLFDLETDEHALRHLVNWPLKDEEASWSVYEKLNATETNLYHYALDLAAGISEVEINKIDYSLSIIRKNIQELLPLAPSEFLQNYCLLQYVGTGLKNVAENFPAHTVFLVSENFENEIEKVDTPVLRKILWWSDYFGKVQNQGFNIFSSNLRLDIIRRARKEKNFAFASRQLVKFFKDKGFQFSSDCMNLIGLNEFIETFSDVNICTLDTARAMSEILKVTYYNEDTRSIALNLCASVSTAISKYADHFGSSEHHKISSKILLKLAGWMQNNENINITEMNSPLGKFIMVLPEIGSLEASNIIPLNENAIGKLLQFSANQCPGVAKSWNAFGTWCYKWGKKVVDHTSSIKNNLSEEHCLEIKALLPLETSEEDLTKIFMILSQTRSMIIGEEDIDSNEINTTDMIQTQLKTVGVLKNANEDLLKSMIQIWKNTQKNIYNYYSLSAEAYFKYLHLVMNTENITKSSECDTITITLRLLRLIVKYALELQNILEAGLQTTPTKPWKDIIPQLFSRLNHPESYVRHRVSDLLCRVAEDAPHLITFPAVVGALEGGVKFDFSEIKLPKDCLSQNNEENEENDLDNDEDNYESDNDEFSSNTLQSCFKTMVDTLSKQDPETISQVQTLVKELRRIILLWDELWLGTLAQHQSEITKRQQQLEYEIEKVNDNSNLSKEEKASLIIDKHRIIIKPLVYVLEQLNDVTSVEPETPHEKLFQEKYMEDIKMVIEKLKNPDDPEKPQESLMPLKLLQKKFQQKFHKRTSYSLKMQDISPVLYSTRNTLIAMPGLASQSKKNITISQVGNVVSILPTKTKPKKLVFYGSDGQTYTYLFKGLEDLHLDERIMQFLSIANTMMAQNADPSGQNFYRARHYSVIPLGPRSGLISWVDGTTPVFALFKRWQQRELAKPNAKNSGQVPRPSELFYKKLMEHGVKNLDNRKEWPLTVLKDVLTELMTETPSDLISKELWCNAISTNAWWQVVKRYSYSVAVMSIIGYIIGLGDRHLDNVLIDLMTGDVVHIDYNVCFEKGKTLRVPEKVPFRLTPNIKEALGVTGVEGIFRLACENVLKTMRKGRETLLTLLEAFVYDPLIDWTVGGEVLAGTTFGTVAKTSEKRQSKKELEREVTLTMFDVRCREMLIEWQENKEEILNEIPGLEEHLQKCLSLLQDIEEVEDQLQDLHQQLALVKEAEAQGPKKHPLYKLPALYDVYVQSQEAMNLARKGLCDMVKDCKVHISSFTQLFASYESQHFSQWLNELKFNVSDESGPIFDLVKEFLHNAGKDDVVSQCEKSENEVTQLAQKLNIQTRKCIQTFQEYFSLLAQCPKSYTENHRMNLYRKWADYLLETKSTKGCDIVFDEFKQLLNGKNQNNTHIVSVAYTLDNFVKEALLQVNKLFEELSAIRTRDQTHSLETTYNQAKKNTDAFLKQEKTADKALKFVLAGELLILNRLFLTSEIAAQKSGNWLIKLTSREGDWFLDDLLLHSIRAVEMANNIPLKPEDDPNLRQIVEGIRTANLVYKGLYDLNFNFHTIILPESMKKIQADEESVQNMIEDLNRVIAESEVPIQDMVSELEKLLTCVLMHVDVHTNYDYVLEKISTTKNSYLSLIPSQSESLSQGKMLLMGFNGLFEKIDLEINNLATTLSSLTLPKSWKKLDHVKEAKNIAPHIFNPQVKNILENIFFLKRIVTISEFFTLARQMSQSIRCSVPSMIYSDEILTKPVKQFIAEFVSRQLLGVTPETITYSICLLLQQLGLDVTHEIEQKDIGAESKVPLDELYQKSYSLLLKDGIFSSNVFSQASSLETSLKMAWEKIQEPKKIEQKLTMFKSSAFRLQNQYAVHNLIFDDVLTMNNYPSARTKFVLDMQSELSNLQSTFKQLKDAKDKQQKLIEKAYQRLNWAKGANPKVVEILAAFEKAVKNRDSQLGLEQRIATNILQSYSIILQHELLKTSTADTTKEFDKHFLNCLEKWRQCCQYNESKTENLSPAEESILNMLTLDLVKDPRWLHQISLHVTDAISVYQKRLSDKKESTFLTADSLVSSVNNLKGIYNIHSKLMQDIKGLLKTMCKIDDYSEATQYFIHDYRKYADHFNNIFIKNTVNKESIGEILGHLEYVKNNTNEIYNGVLDLREQKTNNRRPRLRRQSCILINEKSNKGESKVQQRNAYALNVWRRVKMKLEGKDPDPGRKCTAQEQVDYVIREATNLDNLALLYEGWTPWV</sequence>
<dbReference type="InterPro" id="IPR016024">
    <property type="entry name" value="ARM-type_fold"/>
</dbReference>
<dbReference type="PANTHER" id="PTHR11139:SF119">
    <property type="entry name" value="SERINE_THREONINE-PROTEIN KINASE SMG1"/>
    <property type="match status" value="1"/>
</dbReference>
<dbReference type="InterPro" id="IPR031559">
    <property type="entry name" value="SMG1"/>
</dbReference>
<dbReference type="SUPFAM" id="SSF48371">
    <property type="entry name" value="ARM repeat"/>
    <property type="match status" value="1"/>
</dbReference>
<dbReference type="FunFam" id="1.10.1070.11:FF:000008">
    <property type="entry name" value="serine/threonine-protein kinase SMG1 isoform X2"/>
    <property type="match status" value="1"/>
</dbReference>
<evidence type="ECO:0000256" key="8">
    <source>
        <dbReference type="ARBA" id="ARBA00023161"/>
    </source>
</evidence>
<dbReference type="InterPro" id="IPR014009">
    <property type="entry name" value="PIK_FAT"/>
</dbReference>
<feature type="domain" description="FATC" evidence="15">
    <location>
        <begin position="3354"/>
        <end position="3386"/>
    </location>
</feature>
<comment type="catalytic activity">
    <reaction evidence="10">
        <text>L-seryl-[protein] + ATP = O-phospho-L-seryl-[protein] + ADP + H(+)</text>
        <dbReference type="Rhea" id="RHEA:17989"/>
        <dbReference type="Rhea" id="RHEA-COMP:9863"/>
        <dbReference type="Rhea" id="RHEA-COMP:11604"/>
        <dbReference type="ChEBI" id="CHEBI:15378"/>
        <dbReference type="ChEBI" id="CHEBI:29999"/>
        <dbReference type="ChEBI" id="CHEBI:30616"/>
        <dbReference type="ChEBI" id="CHEBI:83421"/>
        <dbReference type="ChEBI" id="CHEBI:456216"/>
        <dbReference type="EC" id="2.7.11.1"/>
    </reaction>
</comment>
<dbReference type="Pfam" id="PF15785">
    <property type="entry name" value="SMG1"/>
    <property type="match status" value="1"/>
</dbReference>
<dbReference type="PROSITE" id="PS50290">
    <property type="entry name" value="PI3_4_KINASE_3"/>
    <property type="match status" value="1"/>
</dbReference>
<comment type="catalytic activity">
    <reaction evidence="9">
        <text>L-threonyl-[protein] + ATP = O-phospho-L-threonyl-[protein] + ADP + H(+)</text>
        <dbReference type="Rhea" id="RHEA:46608"/>
        <dbReference type="Rhea" id="RHEA-COMP:11060"/>
        <dbReference type="Rhea" id="RHEA-COMP:11605"/>
        <dbReference type="ChEBI" id="CHEBI:15378"/>
        <dbReference type="ChEBI" id="CHEBI:30013"/>
        <dbReference type="ChEBI" id="CHEBI:30616"/>
        <dbReference type="ChEBI" id="CHEBI:61977"/>
        <dbReference type="ChEBI" id="CHEBI:456216"/>
        <dbReference type="EC" id="2.7.11.1"/>
    </reaction>
</comment>
<dbReference type="PANTHER" id="PTHR11139">
    <property type="entry name" value="ATAXIA TELANGIECTASIA MUTATED ATM -RELATED"/>
    <property type="match status" value="1"/>
</dbReference>
<feature type="domain" description="PI3K/PI4K catalytic" evidence="13">
    <location>
        <begin position="1977"/>
        <end position="2314"/>
    </location>
</feature>
<evidence type="ECO:0000256" key="11">
    <source>
        <dbReference type="SAM" id="Coils"/>
    </source>
</evidence>
<reference evidence="16 17" key="1">
    <citation type="submission" date="2024-05" db="EMBL/GenBank/DDBJ databases">
        <title>Genetic variation in Jamaican populations of the coffee berry borer (Hypothenemus hampei).</title>
        <authorList>
            <person name="Errbii M."/>
            <person name="Myrie A."/>
        </authorList>
    </citation>
    <scope>NUCLEOTIDE SEQUENCE [LARGE SCALE GENOMIC DNA]</scope>
    <source>
        <strain evidence="16">JA-Hopewell-2020-01-JO</strain>
        <tissue evidence="16">Whole body</tissue>
    </source>
</reference>
<keyword evidence="7" id="KW-0067">ATP-binding</keyword>
<comment type="caution">
    <text evidence="16">The sequence shown here is derived from an EMBL/GenBank/DDBJ whole genome shotgun (WGS) entry which is preliminary data.</text>
</comment>
<dbReference type="EC" id="2.7.11.1" evidence="2"/>
<dbReference type="InterPro" id="IPR000403">
    <property type="entry name" value="PI3/4_kinase_cat_dom"/>
</dbReference>
<dbReference type="SMART" id="SM01343">
    <property type="entry name" value="FATC"/>
    <property type="match status" value="1"/>
</dbReference>
<feature type="compositionally biased region" description="Acidic residues" evidence="12">
    <location>
        <begin position="1752"/>
        <end position="1772"/>
    </location>
</feature>
<evidence type="ECO:0000256" key="2">
    <source>
        <dbReference type="ARBA" id="ARBA00012513"/>
    </source>
</evidence>
<feature type="coiled-coil region" evidence="11">
    <location>
        <begin position="1099"/>
        <end position="1126"/>
    </location>
</feature>
<evidence type="ECO:0000256" key="5">
    <source>
        <dbReference type="ARBA" id="ARBA00022741"/>
    </source>
</evidence>
<evidence type="ECO:0000259" key="13">
    <source>
        <dbReference type="PROSITE" id="PS50290"/>
    </source>
</evidence>
<accession>A0ABD1FE63</accession>
<keyword evidence="6" id="KW-0418">Kinase</keyword>
<dbReference type="GO" id="GO:0005524">
    <property type="term" value="F:ATP binding"/>
    <property type="evidence" value="ECO:0007669"/>
    <property type="project" value="UniProtKB-KW"/>
</dbReference>
<dbReference type="GO" id="GO:0000184">
    <property type="term" value="P:nuclear-transcribed mRNA catabolic process, nonsense-mediated decay"/>
    <property type="evidence" value="ECO:0007669"/>
    <property type="project" value="UniProtKB-KW"/>
</dbReference>
<dbReference type="FunFam" id="3.30.1010.10:FF:000010">
    <property type="entry name" value="serine/threonine-protein kinase SMG1 isoform X1"/>
    <property type="match status" value="1"/>
</dbReference>
<dbReference type="GO" id="GO:0004674">
    <property type="term" value="F:protein serine/threonine kinase activity"/>
    <property type="evidence" value="ECO:0007669"/>
    <property type="project" value="UniProtKB-KW"/>
</dbReference>
<gene>
    <name evidence="16" type="ORF">ABEB36_001319</name>
</gene>
<keyword evidence="8" id="KW-0866">Nonsense-mediated mRNA decay</keyword>
<evidence type="ECO:0000259" key="14">
    <source>
        <dbReference type="PROSITE" id="PS51189"/>
    </source>
</evidence>
<evidence type="ECO:0000256" key="7">
    <source>
        <dbReference type="ARBA" id="ARBA00022840"/>
    </source>
</evidence>
<dbReference type="InterPro" id="IPR018936">
    <property type="entry name" value="PI3/4_kinase_CS"/>
</dbReference>
<dbReference type="InterPro" id="IPR050517">
    <property type="entry name" value="DDR_Repair_Kinase"/>
</dbReference>
<dbReference type="Gene3D" id="3.30.1010.10">
    <property type="entry name" value="Phosphatidylinositol 3-kinase Catalytic Subunit, Chain A, domain 4"/>
    <property type="match status" value="1"/>
</dbReference>
<dbReference type="Pfam" id="PF02260">
    <property type="entry name" value="FATC"/>
    <property type="match status" value="1"/>
</dbReference>
<dbReference type="Gene3D" id="1.10.1070.11">
    <property type="entry name" value="Phosphatidylinositol 3-/4-kinase, catalytic domain"/>
    <property type="match status" value="1"/>
</dbReference>
<dbReference type="CDD" id="cd05170">
    <property type="entry name" value="PIKKc_SMG1"/>
    <property type="match status" value="1"/>
</dbReference>
<protein>
    <recommendedName>
        <fullName evidence="2">non-specific serine/threonine protein kinase</fullName>
        <ecNumber evidence="2">2.7.11.1</ecNumber>
    </recommendedName>
</protein>
<feature type="region of interest" description="Disordered" evidence="12">
    <location>
        <begin position="1"/>
        <end position="118"/>
    </location>
</feature>
<keyword evidence="17" id="KW-1185">Reference proteome</keyword>
<feature type="coiled-coil region" evidence="11">
    <location>
        <begin position="2311"/>
        <end position="2365"/>
    </location>
</feature>
<evidence type="ECO:0000313" key="16">
    <source>
        <dbReference type="EMBL" id="KAL1517574.1"/>
    </source>
</evidence>
<keyword evidence="5" id="KW-0547">Nucleotide-binding</keyword>
<organism evidence="16 17">
    <name type="scientific">Hypothenemus hampei</name>
    <name type="common">Coffee berry borer</name>
    <dbReference type="NCBI Taxonomy" id="57062"/>
    <lineage>
        <taxon>Eukaryota</taxon>
        <taxon>Metazoa</taxon>
        <taxon>Ecdysozoa</taxon>
        <taxon>Arthropoda</taxon>
        <taxon>Hexapoda</taxon>
        <taxon>Insecta</taxon>
        <taxon>Pterygota</taxon>
        <taxon>Neoptera</taxon>
        <taxon>Endopterygota</taxon>
        <taxon>Coleoptera</taxon>
        <taxon>Polyphaga</taxon>
        <taxon>Cucujiformia</taxon>
        <taxon>Curculionidae</taxon>
        <taxon>Scolytinae</taxon>
        <taxon>Hypothenemus</taxon>
    </lineage>
</organism>
<feature type="region of interest" description="Disordered" evidence="12">
    <location>
        <begin position="1746"/>
        <end position="1772"/>
    </location>
</feature>
<feature type="compositionally biased region" description="Polar residues" evidence="12">
    <location>
        <begin position="1"/>
        <end position="10"/>
    </location>
</feature>
<dbReference type="Proteomes" id="UP001566132">
    <property type="component" value="Unassembled WGS sequence"/>
</dbReference>
<keyword evidence="4" id="KW-0808">Transferase</keyword>
<dbReference type="SUPFAM" id="SSF56112">
    <property type="entry name" value="Protein kinase-like (PK-like)"/>
    <property type="match status" value="1"/>
</dbReference>
<dbReference type="EMBL" id="JBDJPC010000001">
    <property type="protein sequence ID" value="KAL1517574.1"/>
    <property type="molecule type" value="Genomic_DNA"/>
</dbReference>
<feature type="compositionally biased region" description="Basic and acidic residues" evidence="12">
    <location>
        <begin position="30"/>
        <end position="48"/>
    </location>
</feature>
<evidence type="ECO:0000259" key="15">
    <source>
        <dbReference type="PROSITE" id="PS51190"/>
    </source>
</evidence>
<dbReference type="InterPro" id="IPR003152">
    <property type="entry name" value="FATC_dom"/>
</dbReference>
<dbReference type="PROSITE" id="PS00916">
    <property type="entry name" value="PI3_4_KINASE_2"/>
    <property type="match status" value="1"/>
</dbReference>
<dbReference type="InterPro" id="IPR011009">
    <property type="entry name" value="Kinase-like_dom_sf"/>
</dbReference>
<comment type="similarity">
    <text evidence="1">Belongs to the PI3/PI4-kinase family.</text>
</comment>
<evidence type="ECO:0000256" key="10">
    <source>
        <dbReference type="ARBA" id="ARBA00048679"/>
    </source>
</evidence>
<evidence type="ECO:0000256" key="1">
    <source>
        <dbReference type="ARBA" id="ARBA00011031"/>
    </source>
</evidence>
<evidence type="ECO:0000256" key="4">
    <source>
        <dbReference type="ARBA" id="ARBA00022679"/>
    </source>
</evidence>
<keyword evidence="3" id="KW-0723">Serine/threonine-protein kinase</keyword>
<evidence type="ECO:0000313" key="17">
    <source>
        <dbReference type="Proteomes" id="UP001566132"/>
    </source>
</evidence>
<dbReference type="Pfam" id="PF00454">
    <property type="entry name" value="PI3_PI4_kinase"/>
    <property type="match status" value="1"/>
</dbReference>
<evidence type="ECO:0000256" key="9">
    <source>
        <dbReference type="ARBA" id="ARBA00047899"/>
    </source>
</evidence>
<name>A0ABD1FE63_HYPHA</name>
<keyword evidence="11" id="KW-0175">Coiled coil</keyword>
<evidence type="ECO:0000256" key="3">
    <source>
        <dbReference type="ARBA" id="ARBA00022527"/>
    </source>
</evidence>
<dbReference type="SMART" id="SM00146">
    <property type="entry name" value="PI3Kc"/>
    <property type="match status" value="1"/>
</dbReference>
<proteinExistence type="inferred from homology"/>
<dbReference type="SMART" id="SM01345">
    <property type="entry name" value="Rapamycin_bind"/>
    <property type="match status" value="1"/>
</dbReference>
<dbReference type="PROSITE" id="PS51189">
    <property type="entry name" value="FAT"/>
    <property type="match status" value="1"/>
</dbReference>